<feature type="signal peptide" evidence="1">
    <location>
        <begin position="1"/>
        <end position="20"/>
    </location>
</feature>
<sequence length="136" mass="13922">MFRSLALFALLNAAWVSSIALVPRSNAAVAHVAIPGETDIVNSPDAITVLVTCTGNNLSGSCVTWTSQTLPVTCTSVVSAGQGDLINSAQSSSGIECTLFSGEDCDDTSVLINGTVDNLSTVNFANEASTFSCVSN</sequence>
<evidence type="ECO:0000256" key="1">
    <source>
        <dbReference type="SAM" id="SignalP"/>
    </source>
</evidence>
<reference evidence="2" key="1">
    <citation type="submission" date="2020-11" db="EMBL/GenBank/DDBJ databases">
        <authorList>
            <consortium name="DOE Joint Genome Institute"/>
            <person name="Ahrendt S."/>
            <person name="Riley R."/>
            <person name="Andreopoulos W."/>
            <person name="Labutti K."/>
            <person name="Pangilinan J."/>
            <person name="Ruiz-Duenas F.J."/>
            <person name="Barrasa J.M."/>
            <person name="Sanchez-Garcia M."/>
            <person name="Camarero S."/>
            <person name="Miyauchi S."/>
            <person name="Serrano A."/>
            <person name="Linde D."/>
            <person name="Babiker R."/>
            <person name="Drula E."/>
            <person name="Ayuso-Fernandez I."/>
            <person name="Pacheco R."/>
            <person name="Padilla G."/>
            <person name="Ferreira P."/>
            <person name="Barriuso J."/>
            <person name="Kellner H."/>
            <person name="Castanera R."/>
            <person name="Alfaro M."/>
            <person name="Ramirez L."/>
            <person name="Pisabarro A.G."/>
            <person name="Kuo A."/>
            <person name="Tritt A."/>
            <person name="Lipzen A."/>
            <person name="He G."/>
            <person name="Yan M."/>
            <person name="Ng V."/>
            <person name="Cullen D."/>
            <person name="Martin F."/>
            <person name="Rosso M.-N."/>
            <person name="Henrissat B."/>
            <person name="Hibbett D."/>
            <person name="Martinez A.T."/>
            <person name="Grigoriev I.V."/>
        </authorList>
    </citation>
    <scope>NUCLEOTIDE SEQUENCE</scope>
    <source>
        <strain evidence="2">AH 40177</strain>
    </source>
</reference>
<evidence type="ECO:0008006" key="4">
    <source>
        <dbReference type="Google" id="ProtNLM"/>
    </source>
</evidence>
<name>A0A9P5PYQ2_9AGAR</name>
<dbReference type="Proteomes" id="UP000772434">
    <property type="component" value="Unassembled WGS sequence"/>
</dbReference>
<feature type="chain" id="PRO_5040127263" description="Ig-like domain-containing protein" evidence="1">
    <location>
        <begin position="21"/>
        <end position="136"/>
    </location>
</feature>
<gene>
    <name evidence="2" type="ORF">BDP27DRAFT_1321475</name>
</gene>
<protein>
    <recommendedName>
        <fullName evidence="4">Ig-like domain-containing protein</fullName>
    </recommendedName>
</protein>
<dbReference type="EMBL" id="JADNRY010000029">
    <property type="protein sequence ID" value="KAF9071846.1"/>
    <property type="molecule type" value="Genomic_DNA"/>
</dbReference>
<evidence type="ECO:0000313" key="3">
    <source>
        <dbReference type="Proteomes" id="UP000772434"/>
    </source>
</evidence>
<dbReference type="OrthoDB" id="2826615at2759"/>
<keyword evidence="1" id="KW-0732">Signal</keyword>
<accession>A0A9P5PYQ2</accession>
<comment type="caution">
    <text evidence="2">The sequence shown here is derived from an EMBL/GenBank/DDBJ whole genome shotgun (WGS) entry which is preliminary data.</text>
</comment>
<keyword evidence="3" id="KW-1185">Reference proteome</keyword>
<organism evidence="2 3">
    <name type="scientific">Rhodocollybia butyracea</name>
    <dbReference type="NCBI Taxonomy" id="206335"/>
    <lineage>
        <taxon>Eukaryota</taxon>
        <taxon>Fungi</taxon>
        <taxon>Dikarya</taxon>
        <taxon>Basidiomycota</taxon>
        <taxon>Agaricomycotina</taxon>
        <taxon>Agaricomycetes</taxon>
        <taxon>Agaricomycetidae</taxon>
        <taxon>Agaricales</taxon>
        <taxon>Marasmiineae</taxon>
        <taxon>Omphalotaceae</taxon>
        <taxon>Rhodocollybia</taxon>
    </lineage>
</organism>
<proteinExistence type="predicted"/>
<evidence type="ECO:0000313" key="2">
    <source>
        <dbReference type="EMBL" id="KAF9071846.1"/>
    </source>
</evidence>
<dbReference type="AlphaFoldDB" id="A0A9P5PYQ2"/>